<accession>A0A8J2PTX0</accession>
<evidence type="ECO:0000313" key="1">
    <source>
        <dbReference type="EMBL" id="CAG9535480.1"/>
    </source>
</evidence>
<proteinExistence type="predicted"/>
<dbReference type="EMBL" id="CAKAEH010001380">
    <property type="protein sequence ID" value="CAG9535480.1"/>
    <property type="molecule type" value="Genomic_DNA"/>
</dbReference>
<dbReference type="AlphaFoldDB" id="A0A8J2PTX0"/>
<protein>
    <submittedName>
        <fullName evidence="1">Uncharacterized protein</fullName>
    </submittedName>
</protein>
<comment type="caution">
    <text evidence="1">The sequence shown here is derived from an EMBL/GenBank/DDBJ whole genome shotgun (WGS) entry which is preliminary data.</text>
</comment>
<reference evidence="1" key="1">
    <citation type="submission" date="2021-09" db="EMBL/GenBank/DDBJ databases">
        <authorList>
            <consortium name="Pathogen Informatics"/>
        </authorList>
    </citation>
    <scope>NUCLEOTIDE SEQUENCE</scope>
</reference>
<name>A0A8J2PTX0_9BILA</name>
<gene>
    <name evidence="1" type="ORF">CJOHNSTONI_LOCUS5502</name>
</gene>
<organism evidence="1 2">
    <name type="scientific">Cercopithifilaria johnstoni</name>
    <dbReference type="NCBI Taxonomy" id="2874296"/>
    <lineage>
        <taxon>Eukaryota</taxon>
        <taxon>Metazoa</taxon>
        <taxon>Ecdysozoa</taxon>
        <taxon>Nematoda</taxon>
        <taxon>Chromadorea</taxon>
        <taxon>Rhabditida</taxon>
        <taxon>Spirurina</taxon>
        <taxon>Spiruromorpha</taxon>
        <taxon>Filarioidea</taxon>
        <taxon>Onchocercidae</taxon>
        <taxon>Cercopithifilaria</taxon>
    </lineage>
</organism>
<evidence type="ECO:0000313" key="2">
    <source>
        <dbReference type="Proteomes" id="UP000746747"/>
    </source>
</evidence>
<sequence length="116" mass="12263">MPNEQGLHEGFQYSDAGPGAGGLISSFEIRHLWMTSCPHINVSWDGLVAIVANAIKTFVLSMPLDQTTSIADLWGAFAVNVNLSASGGIGRSTRQSSFLWIPLVGARSVGYIRGGG</sequence>
<keyword evidence="2" id="KW-1185">Reference proteome</keyword>
<dbReference type="Proteomes" id="UP000746747">
    <property type="component" value="Unassembled WGS sequence"/>
</dbReference>